<dbReference type="Pfam" id="PF02639">
    <property type="entry name" value="DUF188"/>
    <property type="match status" value="1"/>
</dbReference>
<sequence>MTENVPIRVFIDADACPVKDETYRVAQRYGLKTFVVSNSFMMVPAHPLIERVVVEAGPDVADDWIAENILKGDIAITNDIPLADRVLKAGGAALRPDGRPFTPDSIGSALAQRAIMEHIRSTGEITGGPPPFDRTARSRFLQALDEAVQKETRRRKLGR</sequence>
<dbReference type="CDD" id="cd18720">
    <property type="entry name" value="PIN_YqxD-like"/>
    <property type="match status" value="1"/>
</dbReference>
<dbReference type="HAMAP" id="MF_00489">
    <property type="entry name" value="UPF0178"/>
    <property type="match status" value="1"/>
</dbReference>
<evidence type="ECO:0000313" key="4">
    <source>
        <dbReference type="Proteomes" id="UP001228905"/>
    </source>
</evidence>
<name>A0ABU0IL84_9CAUL</name>
<evidence type="ECO:0000313" key="3">
    <source>
        <dbReference type="EMBL" id="MDQ0462724.1"/>
    </source>
</evidence>
<dbReference type="Proteomes" id="UP001228905">
    <property type="component" value="Unassembled WGS sequence"/>
</dbReference>
<dbReference type="PANTHER" id="PTHR35146:SF1">
    <property type="entry name" value="UPF0178 PROTEIN YAII"/>
    <property type="match status" value="1"/>
</dbReference>
<protein>
    <recommendedName>
        <fullName evidence="2">UPF0178 protein QO010_000472</fullName>
    </recommendedName>
</protein>
<gene>
    <name evidence="3" type="ORF">QO010_000472</name>
</gene>
<keyword evidence="4" id="KW-1185">Reference proteome</keyword>
<dbReference type="PANTHER" id="PTHR35146">
    <property type="entry name" value="UPF0178 PROTEIN YAII"/>
    <property type="match status" value="1"/>
</dbReference>
<evidence type="ECO:0000256" key="2">
    <source>
        <dbReference type="HAMAP-Rule" id="MF_00489"/>
    </source>
</evidence>
<evidence type="ECO:0000256" key="1">
    <source>
        <dbReference type="ARBA" id="ARBA00008522"/>
    </source>
</evidence>
<comment type="similarity">
    <text evidence="1 2">Belongs to the UPF0178 family.</text>
</comment>
<dbReference type="NCBIfam" id="NF001095">
    <property type="entry name" value="PRK00124.1"/>
    <property type="match status" value="1"/>
</dbReference>
<organism evidence="3 4">
    <name type="scientific">Caulobacter ginsengisoli</name>
    <dbReference type="NCBI Taxonomy" id="400775"/>
    <lineage>
        <taxon>Bacteria</taxon>
        <taxon>Pseudomonadati</taxon>
        <taxon>Pseudomonadota</taxon>
        <taxon>Alphaproteobacteria</taxon>
        <taxon>Caulobacterales</taxon>
        <taxon>Caulobacteraceae</taxon>
        <taxon>Caulobacter</taxon>
    </lineage>
</organism>
<comment type="caution">
    <text evidence="3">The sequence shown here is derived from an EMBL/GenBank/DDBJ whole genome shotgun (WGS) entry which is preliminary data.</text>
</comment>
<proteinExistence type="inferred from homology"/>
<dbReference type="InterPro" id="IPR003791">
    <property type="entry name" value="UPF0178"/>
</dbReference>
<reference evidence="3 4" key="1">
    <citation type="submission" date="2023-07" db="EMBL/GenBank/DDBJ databases">
        <title>Genomic Encyclopedia of Type Strains, Phase IV (KMG-IV): sequencing the most valuable type-strain genomes for metagenomic binning, comparative biology and taxonomic classification.</title>
        <authorList>
            <person name="Goeker M."/>
        </authorList>
    </citation>
    <scope>NUCLEOTIDE SEQUENCE [LARGE SCALE GENOMIC DNA]</scope>
    <source>
        <strain evidence="3 4">DSM 18695</strain>
    </source>
</reference>
<accession>A0ABU0IL84</accession>
<dbReference type="EMBL" id="JAUSVS010000001">
    <property type="protein sequence ID" value="MDQ0462724.1"/>
    <property type="molecule type" value="Genomic_DNA"/>
</dbReference>